<keyword evidence="2" id="KW-1185">Reference proteome</keyword>
<organism evidence="1 2">
    <name type="scientific">Formimonas warabiya</name>
    <dbReference type="NCBI Taxonomy" id="1761012"/>
    <lineage>
        <taxon>Bacteria</taxon>
        <taxon>Bacillati</taxon>
        <taxon>Bacillota</taxon>
        <taxon>Clostridia</taxon>
        <taxon>Eubacteriales</taxon>
        <taxon>Peptococcaceae</taxon>
        <taxon>Candidatus Formimonas</taxon>
    </lineage>
</organism>
<accession>A0A3G1KT83</accession>
<reference evidence="1 2" key="1">
    <citation type="submission" date="2016-10" db="EMBL/GenBank/DDBJ databases">
        <title>Complete Genome Sequence of Peptococcaceae strain DCMF.</title>
        <authorList>
            <person name="Edwards R.J."/>
            <person name="Holland S.I."/>
            <person name="Deshpande N.P."/>
            <person name="Wong Y.K."/>
            <person name="Ertan H."/>
            <person name="Manefield M."/>
            <person name="Russell T.L."/>
            <person name="Lee M.J."/>
        </authorList>
    </citation>
    <scope>NUCLEOTIDE SEQUENCE [LARGE SCALE GENOMIC DNA]</scope>
    <source>
        <strain evidence="1 2">DCMF</strain>
    </source>
</reference>
<name>A0A3G1KT83_FORW1</name>
<evidence type="ECO:0000313" key="2">
    <source>
        <dbReference type="Proteomes" id="UP000323521"/>
    </source>
</evidence>
<dbReference type="KEGG" id="fwa:DCMF_13475"/>
<dbReference type="AlphaFoldDB" id="A0A3G1KT83"/>
<dbReference type="RefSeq" id="WP_148134895.1">
    <property type="nucleotide sequence ID" value="NZ_CP017634.1"/>
</dbReference>
<gene>
    <name evidence="1" type="ORF">DCMF_13475</name>
</gene>
<dbReference type="Proteomes" id="UP000323521">
    <property type="component" value="Chromosome"/>
</dbReference>
<dbReference type="EMBL" id="CP017634">
    <property type="protein sequence ID" value="ATW25637.1"/>
    <property type="molecule type" value="Genomic_DNA"/>
</dbReference>
<proteinExistence type="predicted"/>
<sequence length="222" mass="25487">MNKTMVMTKEIYNDLVDYTGQLYEKPIGRIGKRELRKESVAFLQNYISFVMAPGVVSKTTQIYLKSSSGSVAAAIRSYNQDAGEGNQINLKTASAAVDYDRKKLLKLFNSNDDMLYNVIYVRNFDITGYRRLLQLAKLKYGIGQSLNEKIILKLNQNHYCPTLSDEDFDDLIQKLVTYSKRIISEVEETMNTDAAGYFNHLQFSDNLSEIDMERLQQIKMLL</sequence>
<dbReference type="OrthoDB" id="9836399at2"/>
<evidence type="ECO:0000313" key="1">
    <source>
        <dbReference type="EMBL" id="ATW25637.1"/>
    </source>
</evidence>
<protein>
    <submittedName>
        <fullName evidence="1">Uncharacterized protein</fullName>
    </submittedName>
</protein>